<dbReference type="Gene3D" id="3.40.430.10">
    <property type="entry name" value="Dihydrofolate Reductase, subunit A"/>
    <property type="match status" value="1"/>
</dbReference>
<dbReference type="PRINTS" id="PR00070">
    <property type="entry name" value="DHFR"/>
</dbReference>
<dbReference type="PROSITE" id="PS51330">
    <property type="entry name" value="DHFR_2"/>
    <property type="match status" value="1"/>
</dbReference>
<comment type="similarity">
    <text evidence="2">Belongs to the dihydrofolate reductase family.</text>
</comment>
<dbReference type="InterPro" id="IPR001796">
    <property type="entry name" value="DHFR_dom"/>
</dbReference>
<dbReference type="InterPro" id="IPR012259">
    <property type="entry name" value="DHFR"/>
</dbReference>
<evidence type="ECO:0000256" key="2">
    <source>
        <dbReference type="ARBA" id="ARBA00009539"/>
    </source>
</evidence>
<name>A0AAY4BMV8_9TELE</name>
<dbReference type="PANTHER" id="PTHR48069:SF5">
    <property type="entry name" value="DIHYDROFOLATE REDUCTASE"/>
    <property type="match status" value="1"/>
</dbReference>
<dbReference type="FunFam" id="3.40.430.10:FF:000002">
    <property type="entry name" value="Dihydrofolate reductase"/>
    <property type="match status" value="1"/>
</dbReference>
<evidence type="ECO:0000313" key="10">
    <source>
        <dbReference type="Proteomes" id="UP000694580"/>
    </source>
</evidence>
<keyword evidence="10" id="KW-1185">Reference proteome</keyword>
<comment type="pathway">
    <text evidence="1">Cofactor biosynthesis; tetrahydrofolate biosynthesis; 5,6,7,8-tetrahydrofolate from 7,8-dihydrofolate: step 1/1.</text>
</comment>
<feature type="domain" description="DHFR" evidence="8">
    <location>
        <begin position="7"/>
        <end position="187"/>
    </location>
</feature>
<evidence type="ECO:0000313" key="9">
    <source>
        <dbReference type="Ensembl" id="ENSDCDP00010022245.1"/>
    </source>
</evidence>
<evidence type="ECO:0000256" key="6">
    <source>
        <dbReference type="ARBA" id="ARBA00023002"/>
    </source>
</evidence>
<evidence type="ECO:0000256" key="4">
    <source>
        <dbReference type="ARBA" id="ARBA00022563"/>
    </source>
</evidence>
<dbReference type="GeneTree" id="ENSGT00940000165780"/>
<dbReference type="Pfam" id="PF00186">
    <property type="entry name" value="DHFR_1"/>
    <property type="match status" value="1"/>
</dbReference>
<reference evidence="9" key="2">
    <citation type="submission" date="2025-08" db="UniProtKB">
        <authorList>
            <consortium name="Ensembl"/>
        </authorList>
    </citation>
    <scope>IDENTIFICATION</scope>
</reference>
<dbReference type="Ensembl" id="ENSDCDT00010026106.1">
    <property type="protein sequence ID" value="ENSDCDP00010022245.1"/>
    <property type="gene ID" value="ENSDCDG00010012643.1"/>
</dbReference>
<accession>A0AAY4BMV8</accession>
<reference evidence="9" key="3">
    <citation type="submission" date="2025-09" db="UniProtKB">
        <authorList>
            <consortium name="Ensembl"/>
        </authorList>
    </citation>
    <scope>IDENTIFICATION</scope>
</reference>
<comment type="catalytic activity">
    <reaction evidence="7">
        <text>(6S)-5,6,7,8-tetrahydrofolate + NADP(+) = 7,8-dihydrofolate + NADPH + H(+)</text>
        <dbReference type="Rhea" id="RHEA:15009"/>
        <dbReference type="ChEBI" id="CHEBI:15378"/>
        <dbReference type="ChEBI" id="CHEBI:57451"/>
        <dbReference type="ChEBI" id="CHEBI:57453"/>
        <dbReference type="ChEBI" id="CHEBI:57783"/>
        <dbReference type="ChEBI" id="CHEBI:58349"/>
        <dbReference type="EC" id="1.5.1.3"/>
    </reaction>
</comment>
<dbReference type="CDD" id="cd00209">
    <property type="entry name" value="DHFR"/>
    <property type="match status" value="1"/>
</dbReference>
<evidence type="ECO:0000256" key="5">
    <source>
        <dbReference type="ARBA" id="ARBA00022857"/>
    </source>
</evidence>
<keyword evidence="6" id="KW-0560">Oxidoreductase</keyword>
<dbReference type="GO" id="GO:0046654">
    <property type="term" value="P:tetrahydrofolate biosynthetic process"/>
    <property type="evidence" value="ECO:0007669"/>
    <property type="project" value="InterPro"/>
</dbReference>
<reference evidence="9 10" key="1">
    <citation type="submission" date="2020-06" db="EMBL/GenBank/DDBJ databases">
        <authorList>
            <consortium name="Wellcome Sanger Institute Data Sharing"/>
        </authorList>
    </citation>
    <scope>NUCLEOTIDE SEQUENCE [LARGE SCALE GENOMIC DNA]</scope>
</reference>
<evidence type="ECO:0000256" key="7">
    <source>
        <dbReference type="ARBA" id="ARBA00048873"/>
    </source>
</evidence>
<sequence length="188" mass="21210">MEPPGKPVRLIAAACRNMGIGKDGRLPWDLPSEFRFLLDTISAVSSPGKRNLLVWGKVCWFSCPQEAFPIPNTLHAVLSRTLRCAPEGAHYLCPDFRSAVDLVSESPLKDVVETVWVLGGTSVYRDALQHPWCDLIYLTDVMEEFDCDVFFPPFDRSLYKLQEGFHGVPGDTQEENGIKFKFQVFKKS</sequence>
<dbReference type="PANTHER" id="PTHR48069">
    <property type="entry name" value="DIHYDROFOLATE REDUCTASE"/>
    <property type="match status" value="1"/>
</dbReference>
<evidence type="ECO:0000256" key="1">
    <source>
        <dbReference type="ARBA" id="ARBA00004903"/>
    </source>
</evidence>
<gene>
    <name evidence="9" type="primary">zgc:153031</name>
</gene>
<evidence type="ECO:0000256" key="3">
    <source>
        <dbReference type="ARBA" id="ARBA00012856"/>
    </source>
</evidence>
<dbReference type="GO" id="GO:0005739">
    <property type="term" value="C:mitochondrion"/>
    <property type="evidence" value="ECO:0007669"/>
    <property type="project" value="TreeGrafter"/>
</dbReference>
<dbReference type="AlphaFoldDB" id="A0AAY4BMV8"/>
<dbReference type="GO" id="GO:0050661">
    <property type="term" value="F:NADP binding"/>
    <property type="evidence" value="ECO:0007669"/>
    <property type="project" value="InterPro"/>
</dbReference>
<dbReference type="GO" id="GO:0046655">
    <property type="term" value="P:folic acid metabolic process"/>
    <property type="evidence" value="ECO:0007669"/>
    <property type="project" value="TreeGrafter"/>
</dbReference>
<dbReference type="Proteomes" id="UP000694580">
    <property type="component" value="Chromosome 17"/>
</dbReference>
<dbReference type="EC" id="1.5.1.3" evidence="3"/>
<keyword evidence="4" id="KW-0554">One-carbon metabolism</keyword>
<evidence type="ECO:0000259" key="8">
    <source>
        <dbReference type="PROSITE" id="PS51330"/>
    </source>
</evidence>
<protein>
    <recommendedName>
        <fullName evidence="3">dihydrofolate reductase</fullName>
        <ecNumber evidence="3">1.5.1.3</ecNumber>
    </recommendedName>
</protein>
<proteinExistence type="inferred from homology"/>
<dbReference type="GO" id="GO:0046452">
    <property type="term" value="P:dihydrofolate metabolic process"/>
    <property type="evidence" value="ECO:0007669"/>
    <property type="project" value="TreeGrafter"/>
</dbReference>
<dbReference type="GO" id="GO:0006730">
    <property type="term" value="P:one-carbon metabolic process"/>
    <property type="evidence" value="ECO:0007669"/>
    <property type="project" value="UniProtKB-KW"/>
</dbReference>
<organism evidence="9 10">
    <name type="scientific">Denticeps clupeoides</name>
    <name type="common">denticle herring</name>
    <dbReference type="NCBI Taxonomy" id="299321"/>
    <lineage>
        <taxon>Eukaryota</taxon>
        <taxon>Metazoa</taxon>
        <taxon>Chordata</taxon>
        <taxon>Craniata</taxon>
        <taxon>Vertebrata</taxon>
        <taxon>Euteleostomi</taxon>
        <taxon>Actinopterygii</taxon>
        <taxon>Neopterygii</taxon>
        <taxon>Teleostei</taxon>
        <taxon>Clupei</taxon>
        <taxon>Clupeiformes</taxon>
        <taxon>Denticipitoidei</taxon>
        <taxon>Denticipitidae</taxon>
        <taxon>Denticeps</taxon>
    </lineage>
</organism>
<dbReference type="GO" id="GO:0004146">
    <property type="term" value="F:dihydrofolate reductase activity"/>
    <property type="evidence" value="ECO:0007669"/>
    <property type="project" value="UniProtKB-EC"/>
</dbReference>
<keyword evidence="5" id="KW-0521">NADP</keyword>
<dbReference type="InterPro" id="IPR024072">
    <property type="entry name" value="DHFR-like_dom_sf"/>
</dbReference>
<dbReference type="SUPFAM" id="SSF53597">
    <property type="entry name" value="Dihydrofolate reductase-like"/>
    <property type="match status" value="1"/>
</dbReference>